<feature type="region of interest" description="Disordered" evidence="6">
    <location>
        <begin position="158"/>
        <end position="212"/>
    </location>
</feature>
<dbReference type="InterPro" id="IPR000058">
    <property type="entry name" value="Znf_AN1"/>
</dbReference>
<proteinExistence type="predicted"/>
<dbReference type="Pfam" id="PF25403">
    <property type="entry name" value="zf-C2H2_ZFAND2"/>
    <property type="match status" value="1"/>
</dbReference>
<evidence type="ECO:0000256" key="4">
    <source>
        <dbReference type="ARBA" id="ARBA00022833"/>
    </source>
</evidence>
<feature type="domain" description="AN1-type" evidence="7">
    <location>
        <begin position="94"/>
        <end position="142"/>
    </location>
</feature>
<accession>A0A9D4QIY3</accession>
<dbReference type="PANTHER" id="PTHR14677">
    <property type="entry name" value="ARSENITE INDUCUBLE RNA ASSOCIATED PROTEIN AIP-1-RELATED"/>
    <property type="match status" value="1"/>
</dbReference>
<reference evidence="8" key="1">
    <citation type="journal article" date="2019" name="bioRxiv">
        <title>The Genome of the Zebra Mussel, Dreissena polymorpha: A Resource for Invasive Species Research.</title>
        <authorList>
            <person name="McCartney M.A."/>
            <person name="Auch B."/>
            <person name="Kono T."/>
            <person name="Mallez S."/>
            <person name="Zhang Y."/>
            <person name="Obille A."/>
            <person name="Becker A."/>
            <person name="Abrahante J.E."/>
            <person name="Garbe J."/>
            <person name="Badalamenti J.P."/>
            <person name="Herman A."/>
            <person name="Mangelson H."/>
            <person name="Liachko I."/>
            <person name="Sullivan S."/>
            <person name="Sone E.D."/>
            <person name="Koren S."/>
            <person name="Silverstein K.A.T."/>
            <person name="Beckman K.B."/>
            <person name="Gohl D.M."/>
        </authorList>
    </citation>
    <scope>NUCLEOTIDE SEQUENCE</scope>
    <source>
        <strain evidence="8">Duluth1</strain>
        <tissue evidence="8">Whole animal</tissue>
    </source>
</reference>
<evidence type="ECO:0000256" key="5">
    <source>
        <dbReference type="PROSITE-ProRule" id="PRU00449"/>
    </source>
</evidence>
<dbReference type="PROSITE" id="PS51039">
    <property type="entry name" value="ZF_AN1"/>
    <property type="match status" value="2"/>
</dbReference>
<dbReference type="SMART" id="SM00154">
    <property type="entry name" value="ZnF_AN1"/>
    <property type="match status" value="2"/>
</dbReference>
<comment type="caution">
    <text evidence="8">The sequence shown here is derived from an EMBL/GenBank/DDBJ whole genome shotgun (WGS) entry which is preliminary data.</text>
</comment>
<dbReference type="GO" id="GO:0005783">
    <property type="term" value="C:endoplasmic reticulum"/>
    <property type="evidence" value="ECO:0007669"/>
    <property type="project" value="TreeGrafter"/>
</dbReference>
<dbReference type="PANTHER" id="PTHR14677:SF20">
    <property type="entry name" value="ZINC FINGER AN1-TYPE CONTAINING 2A-RELATED"/>
    <property type="match status" value="1"/>
</dbReference>
<dbReference type="InterPro" id="IPR057357">
    <property type="entry name" value="Znf-C2H2_ZFAND2A/B"/>
</dbReference>
<dbReference type="Gene3D" id="4.10.1110.10">
    <property type="entry name" value="AN1-like Zinc finger"/>
    <property type="match status" value="2"/>
</dbReference>
<dbReference type="AlphaFoldDB" id="A0A9D4QIY3"/>
<dbReference type="Pfam" id="PF01428">
    <property type="entry name" value="zf-AN1"/>
    <property type="match status" value="2"/>
</dbReference>
<dbReference type="OrthoDB" id="431929at2759"/>
<keyword evidence="4" id="KW-0862">Zinc</keyword>
<dbReference type="Proteomes" id="UP000828390">
    <property type="component" value="Unassembled WGS sequence"/>
</dbReference>
<evidence type="ECO:0000256" key="1">
    <source>
        <dbReference type="ARBA" id="ARBA00022723"/>
    </source>
</evidence>
<evidence type="ECO:0000313" key="9">
    <source>
        <dbReference type="Proteomes" id="UP000828390"/>
    </source>
</evidence>
<feature type="compositionally biased region" description="Polar residues" evidence="6">
    <location>
        <begin position="230"/>
        <end position="245"/>
    </location>
</feature>
<evidence type="ECO:0000313" key="8">
    <source>
        <dbReference type="EMBL" id="KAH3833189.1"/>
    </source>
</evidence>
<reference evidence="8" key="2">
    <citation type="submission" date="2020-11" db="EMBL/GenBank/DDBJ databases">
        <authorList>
            <person name="McCartney M.A."/>
            <person name="Auch B."/>
            <person name="Kono T."/>
            <person name="Mallez S."/>
            <person name="Becker A."/>
            <person name="Gohl D.M."/>
            <person name="Silverstein K.A.T."/>
            <person name="Koren S."/>
            <person name="Bechman K.B."/>
            <person name="Herman A."/>
            <person name="Abrahante J.E."/>
            <person name="Garbe J."/>
        </authorList>
    </citation>
    <scope>NUCLEOTIDE SEQUENCE</scope>
    <source>
        <strain evidence="8">Duluth1</strain>
        <tissue evidence="8">Whole animal</tissue>
    </source>
</reference>
<keyword evidence="9" id="KW-1185">Reference proteome</keyword>
<evidence type="ECO:0000256" key="6">
    <source>
        <dbReference type="SAM" id="MobiDB-lite"/>
    </source>
</evidence>
<dbReference type="InterPro" id="IPR035896">
    <property type="entry name" value="AN1-like_Znf"/>
</dbReference>
<protein>
    <recommendedName>
        <fullName evidence="7">AN1-type domain-containing protein</fullName>
    </recommendedName>
</protein>
<keyword evidence="2" id="KW-0677">Repeat</keyword>
<dbReference type="FunFam" id="4.10.1110.10:FF:000003">
    <property type="entry name" value="AN1-type zinc finger protein 2B isoform X1"/>
    <property type="match status" value="1"/>
</dbReference>
<feature type="domain" description="AN1-type" evidence="7">
    <location>
        <begin position="4"/>
        <end position="52"/>
    </location>
</feature>
<sequence>MEFPQLGKHCNQHDCKRLDFLPMKCDACSRIFCNDHIQYETHSCKESYKKDKQVPVCPLCNKPIPLKKGQVADEEVGRHIDSDCQSDPAKERRKVYTNKCSMKGCKVKELIPVKCDKCHHNYCLRHRFETDHACKGFQDTGRSITDSGAAAIFRFQSSNGTSKSSTKPTTSKLANAVPQQRTGHSLSQGLGRELNMQRASRQQTTTENDLRAAQAGLSEEEILARAIQESLSQTTQPPTQNTGLSQEEEDRLLAEAIAASEAEARRQQQRTTTQESQNKKSCQVS</sequence>
<dbReference type="EMBL" id="JAIWYP010000004">
    <property type="protein sequence ID" value="KAH3833189.1"/>
    <property type="molecule type" value="Genomic_DNA"/>
</dbReference>
<feature type="region of interest" description="Disordered" evidence="6">
    <location>
        <begin position="230"/>
        <end position="285"/>
    </location>
</feature>
<name>A0A9D4QIY3_DREPO</name>
<evidence type="ECO:0000259" key="7">
    <source>
        <dbReference type="PROSITE" id="PS51039"/>
    </source>
</evidence>
<keyword evidence="1" id="KW-0479">Metal-binding</keyword>
<dbReference type="GO" id="GO:0008270">
    <property type="term" value="F:zinc ion binding"/>
    <property type="evidence" value="ECO:0007669"/>
    <property type="project" value="UniProtKB-KW"/>
</dbReference>
<evidence type="ECO:0000256" key="3">
    <source>
        <dbReference type="ARBA" id="ARBA00022771"/>
    </source>
</evidence>
<dbReference type="InterPro" id="IPR003903">
    <property type="entry name" value="UIM_dom"/>
</dbReference>
<feature type="compositionally biased region" description="Low complexity" evidence="6">
    <location>
        <begin position="158"/>
        <end position="172"/>
    </location>
</feature>
<feature type="compositionally biased region" description="Polar residues" evidence="6">
    <location>
        <begin position="177"/>
        <end position="188"/>
    </location>
</feature>
<dbReference type="GO" id="GO:0045047">
    <property type="term" value="P:protein targeting to ER"/>
    <property type="evidence" value="ECO:0007669"/>
    <property type="project" value="TreeGrafter"/>
</dbReference>
<dbReference type="PROSITE" id="PS50330">
    <property type="entry name" value="UIM"/>
    <property type="match status" value="1"/>
</dbReference>
<dbReference type="SUPFAM" id="SSF118310">
    <property type="entry name" value="AN1-like Zinc finger"/>
    <property type="match status" value="2"/>
</dbReference>
<gene>
    <name evidence="8" type="ORF">DPMN_106492</name>
</gene>
<feature type="compositionally biased region" description="Polar residues" evidence="6">
    <location>
        <begin position="197"/>
        <end position="207"/>
    </location>
</feature>
<keyword evidence="3 5" id="KW-0863">Zinc-finger</keyword>
<dbReference type="GO" id="GO:0043161">
    <property type="term" value="P:proteasome-mediated ubiquitin-dependent protein catabolic process"/>
    <property type="evidence" value="ECO:0007669"/>
    <property type="project" value="TreeGrafter"/>
</dbReference>
<organism evidence="8 9">
    <name type="scientific">Dreissena polymorpha</name>
    <name type="common">Zebra mussel</name>
    <name type="synonym">Mytilus polymorpha</name>
    <dbReference type="NCBI Taxonomy" id="45954"/>
    <lineage>
        <taxon>Eukaryota</taxon>
        <taxon>Metazoa</taxon>
        <taxon>Spiralia</taxon>
        <taxon>Lophotrochozoa</taxon>
        <taxon>Mollusca</taxon>
        <taxon>Bivalvia</taxon>
        <taxon>Autobranchia</taxon>
        <taxon>Heteroconchia</taxon>
        <taxon>Euheterodonta</taxon>
        <taxon>Imparidentia</taxon>
        <taxon>Neoheterodontei</taxon>
        <taxon>Myida</taxon>
        <taxon>Dreissenoidea</taxon>
        <taxon>Dreissenidae</taxon>
        <taxon>Dreissena</taxon>
    </lineage>
</organism>
<evidence type="ECO:0000256" key="2">
    <source>
        <dbReference type="ARBA" id="ARBA00022737"/>
    </source>
</evidence>